<sequence length="80" mass="8453">MPGFGGVHELHSLLGRISLLGPLLEGSTCLPVWRSSGLLSSVSLDMAKERGIAGGFGTQFARIDRTHPLVQQLSLIKLGA</sequence>
<organism evidence="1 2">
    <name type="scientific">Vanilla planifolia</name>
    <name type="common">Vanilla</name>
    <dbReference type="NCBI Taxonomy" id="51239"/>
    <lineage>
        <taxon>Eukaryota</taxon>
        <taxon>Viridiplantae</taxon>
        <taxon>Streptophyta</taxon>
        <taxon>Embryophyta</taxon>
        <taxon>Tracheophyta</taxon>
        <taxon>Spermatophyta</taxon>
        <taxon>Magnoliopsida</taxon>
        <taxon>Liliopsida</taxon>
        <taxon>Asparagales</taxon>
        <taxon>Orchidaceae</taxon>
        <taxon>Vanilloideae</taxon>
        <taxon>Vanilleae</taxon>
        <taxon>Vanilla</taxon>
    </lineage>
</organism>
<protein>
    <submittedName>
        <fullName evidence="1">Uncharacterized protein</fullName>
    </submittedName>
</protein>
<evidence type="ECO:0000313" key="1">
    <source>
        <dbReference type="EMBL" id="KAG0468508.1"/>
    </source>
</evidence>
<proteinExistence type="predicted"/>
<name>A0A835QBU7_VANPL</name>
<gene>
    <name evidence="1" type="ORF">HPP92_017836</name>
</gene>
<comment type="caution">
    <text evidence="1">The sequence shown here is derived from an EMBL/GenBank/DDBJ whole genome shotgun (WGS) entry which is preliminary data.</text>
</comment>
<dbReference type="EMBL" id="JADCNM010000009">
    <property type="protein sequence ID" value="KAG0468508.1"/>
    <property type="molecule type" value="Genomic_DNA"/>
</dbReference>
<dbReference type="AlphaFoldDB" id="A0A835QBU7"/>
<reference evidence="1 2" key="1">
    <citation type="journal article" date="2020" name="Nat. Food">
        <title>A phased Vanilla planifolia genome enables genetic improvement of flavour and production.</title>
        <authorList>
            <person name="Hasing T."/>
            <person name="Tang H."/>
            <person name="Brym M."/>
            <person name="Khazi F."/>
            <person name="Huang T."/>
            <person name="Chambers A.H."/>
        </authorList>
    </citation>
    <scope>NUCLEOTIDE SEQUENCE [LARGE SCALE GENOMIC DNA]</scope>
    <source>
        <tissue evidence="1">Leaf</tissue>
    </source>
</reference>
<dbReference type="Proteomes" id="UP000639772">
    <property type="component" value="Chromosome 9"/>
</dbReference>
<accession>A0A835QBU7</accession>
<evidence type="ECO:0000313" key="2">
    <source>
        <dbReference type="Proteomes" id="UP000639772"/>
    </source>
</evidence>